<dbReference type="Gene3D" id="3.40.50.300">
    <property type="entry name" value="P-loop containing nucleotide triphosphate hydrolases"/>
    <property type="match status" value="1"/>
</dbReference>
<gene>
    <name evidence="2" type="ORF">SC09_contig8orf00237</name>
</gene>
<sequence>MTQVINVANFKGGVGKTTTTVMLSLLLSQKNNKVLLVDFDPQGNATDLLYYKTFEKAAPQKTIYQAIQDKDLTPAIHALTDNLHIIPAEGDLRNFPRLLARMFGRDYIKYGFLLDALLMPLKDDYDYIFIDVPPTISDFTDNAIVASDHIAIVMQTQEFSLGAAEDFIPYVNEVLEKFETDVNLLAAIPVLMKKGGRVDELILEEAKKMFKEKLTSSPIKIRERIKAWGLTGIRDEDMHDKEALDMYRGLAEEMSQRMEKFAMEEI</sequence>
<evidence type="ECO:0000313" key="2">
    <source>
        <dbReference type="EMBL" id="KIU04565.1"/>
    </source>
</evidence>
<dbReference type="SUPFAM" id="SSF52540">
    <property type="entry name" value="P-loop containing nucleoside triphosphate hydrolases"/>
    <property type="match status" value="1"/>
</dbReference>
<accession>A0A0D1K8W0</accession>
<dbReference type="PANTHER" id="PTHR13696">
    <property type="entry name" value="P-LOOP CONTAINING NUCLEOSIDE TRIPHOSPHATE HYDROLASE"/>
    <property type="match status" value="1"/>
</dbReference>
<evidence type="ECO:0000259" key="1">
    <source>
        <dbReference type="Pfam" id="PF13614"/>
    </source>
</evidence>
<dbReference type="PATRIC" id="fig|1423.173.peg.5031"/>
<dbReference type="InterPro" id="IPR050678">
    <property type="entry name" value="DNA_Partitioning_ATPase"/>
</dbReference>
<comment type="caution">
    <text evidence="2">The sequence shown here is derived from an EMBL/GenBank/DDBJ whole genome shotgun (WGS) entry which is preliminary data.</text>
</comment>
<dbReference type="InterPro" id="IPR025669">
    <property type="entry name" value="AAA_dom"/>
</dbReference>
<dbReference type="AlphaFoldDB" id="A0A0D1K8W0"/>
<organism evidence="2 3">
    <name type="scientific">Bacillus subtilis</name>
    <dbReference type="NCBI Taxonomy" id="1423"/>
    <lineage>
        <taxon>Bacteria</taxon>
        <taxon>Bacillati</taxon>
        <taxon>Bacillota</taxon>
        <taxon>Bacilli</taxon>
        <taxon>Bacillales</taxon>
        <taxon>Bacillaceae</taxon>
        <taxon>Bacillus</taxon>
    </lineage>
</organism>
<evidence type="ECO:0000313" key="3">
    <source>
        <dbReference type="Proteomes" id="UP000032247"/>
    </source>
</evidence>
<dbReference type="Pfam" id="PF13614">
    <property type="entry name" value="AAA_31"/>
    <property type="match status" value="1"/>
</dbReference>
<feature type="domain" description="AAA" evidence="1">
    <location>
        <begin position="3"/>
        <end position="182"/>
    </location>
</feature>
<protein>
    <submittedName>
        <fullName evidence="2">Chromosome partitioning ATPase</fullName>
    </submittedName>
</protein>
<proteinExistence type="predicted"/>
<dbReference type="InterPro" id="IPR027417">
    <property type="entry name" value="P-loop_NTPase"/>
</dbReference>
<dbReference type="PANTHER" id="PTHR13696:SF52">
    <property type="entry name" value="PARA FAMILY PROTEIN CT_582"/>
    <property type="match status" value="1"/>
</dbReference>
<name>A0A0D1K8W0_BACIU</name>
<dbReference type="CDD" id="cd02042">
    <property type="entry name" value="ParAB_family"/>
    <property type="match status" value="1"/>
</dbReference>
<dbReference type="EMBL" id="JXBC01000014">
    <property type="protein sequence ID" value="KIU04565.1"/>
    <property type="molecule type" value="Genomic_DNA"/>
</dbReference>
<reference evidence="2 3" key="1">
    <citation type="submission" date="2014-12" db="EMBL/GenBank/DDBJ databases">
        <title>Comparative genome analysis of Bacillus coagulans HM-08, Clostridium butyricum HM-68, Bacillus subtilis HM-66 and Bacillus licheniformis BL-09.</title>
        <authorList>
            <person name="Zhang H."/>
        </authorList>
    </citation>
    <scope>NUCLEOTIDE SEQUENCE [LARGE SCALE GENOMIC DNA]</scope>
    <source>
        <strain evidence="2 3">HM-66</strain>
    </source>
</reference>
<dbReference type="Proteomes" id="UP000032247">
    <property type="component" value="Unassembled WGS sequence"/>
</dbReference>